<dbReference type="InterPro" id="IPR001849">
    <property type="entry name" value="PH_domain"/>
</dbReference>
<dbReference type="GO" id="GO:0005524">
    <property type="term" value="F:ATP binding"/>
    <property type="evidence" value="ECO:0007669"/>
    <property type="project" value="UniProtKB-KW"/>
</dbReference>
<comment type="caution">
    <text evidence="8">The sequence shown here is derived from an EMBL/GenBank/DDBJ whole genome shotgun (WGS) entry which is preliminary data.</text>
</comment>
<keyword evidence="3" id="KW-0547">Nucleotide-binding</keyword>
<protein>
    <recommendedName>
        <fullName evidence="7">PH domain-containing protein</fullName>
    </recommendedName>
</protein>
<feature type="domain" description="PH" evidence="7">
    <location>
        <begin position="124"/>
        <end position="220"/>
    </location>
</feature>
<dbReference type="PROSITE" id="PS50003">
    <property type="entry name" value="PH_DOMAIN"/>
    <property type="match status" value="1"/>
</dbReference>
<dbReference type="Proteomes" id="UP000591131">
    <property type="component" value="Unassembled WGS sequence"/>
</dbReference>
<dbReference type="PANTHER" id="PTHR24350">
    <property type="entry name" value="SERINE/THREONINE-PROTEIN KINASE IAL-RELATED"/>
    <property type="match status" value="1"/>
</dbReference>
<dbReference type="InterPro" id="IPR011009">
    <property type="entry name" value="Kinase-like_dom_sf"/>
</dbReference>
<gene>
    <name evidence="8" type="ORF">FOL47_005819</name>
</gene>
<feature type="region of interest" description="Disordered" evidence="6">
    <location>
        <begin position="702"/>
        <end position="735"/>
    </location>
</feature>
<dbReference type="Gene3D" id="2.30.29.30">
    <property type="entry name" value="Pleckstrin-homology domain (PH domain)/Phosphotyrosine-binding domain (PTB)"/>
    <property type="match status" value="1"/>
</dbReference>
<dbReference type="AlphaFoldDB" id="A0A7J6LVW1"/>
<sequence>MESSSNGGNTKLGGSFEKVGMSGDTVRVHFIDNTYRDIRNLSPDTTVSELLFKLQQKDSKAGRMNIYFVASGRIGVYERKLEESEKPLNVFHEGTTGKLVVHSPGEKLTSKISFVDQPESARGDVLRRGWLDKLSSDGKKWKPRIFTLRSNTLTYGAEGRPERTLDLVNCEKVVAGDGRSDAGESKRIFRVVMDTRTLTLRATTAADRDMWVLSVAKSAAILKENKILEQASVAMRENNKRKMNSEIKGLFSLTQSVDSLLSFSCEARDVFLSHTIDCVESSQEAEGEDIDYQGVRDYVMGYGEPGLRERIGEKEFDKIDGYSSIPNVNNKFDGCRSVVHAKRYPFTASKKNGLSINDRIRRGEYSFNKMEDVCPKAKDLISRLIVVDPAKRITLEDALHHPWLADFPLAVKLAHTWTPTMPQTLVAELPGILSTKSSVVMPSAVEEDLSPIASEDGSVREYPVGVKIVDGGKCELPTIRSKDSAKRELLRPNADDGFGAKAAEKLRLDELCSAQMSACDLLRQVYFLLQDKPLVQDKVGAFILDARQLRHSTTAIMGRCADIAEVVETDISDMTLFVEEGVPECAVDCMASVNSKLVGMTESCEELQQGHARLAARMQKIISVLPGAASRLSQKQLQAISYYENELLDGASTDKSAQTLALLFDQLGNVSEGGSPLDSSSDIADVYDLPFLAAGHVVSKRAGSADTTTTTTSVSSEADSSTESSFGSSSSSSADPTRLVARSLAKLRRVDEILSRMSNFWASVDQSVAKLSDMRENTERLLRGATKSDRILNLFKSRAVEYQTFWREFGQSCRRYAEVMSQGSQKLTEPLEVTNLPEAASPISGRLPALNEQEA</sequence>
<evidence type="ECO:0000256" key="2">
    <source>
        <dbReference type="ARBA" id="ARBA00022679"/>
    </source>
</evidence>
<dbReference type="SUPFAM" id="SSF50729">
    <property type="entry name" value="PH domain-like"/>
    <property type="match status" value="1"/>
</dbReference>
<keyword evidence="5" id="KW-0067">ATP-binding</keyword>
<evidence type="ECO:0000256" key="6">
    <source>
        <dbReference type="SAM" id="MobiDB-lite"/>
    </source>
</evidence>
<dbReference type="InterPro" id="IPR011993">
    <property type="entry name" value="PH-like_dom_sf"/>
</dbReference>
<dbReference type="Pfam" id="PF00169">
    <property type="entry name" value="PH"/>
    <property type="match status" value="1"/>
</dbReference>
<name>A0A7J6LVW1_PERCH</name>
<dbReference type="Gene3D" id="1.10.510.10">
    <property type="entry name" value="Transferase(Phosphotransferase) domain 1"/>
    <property type="match status" value="1"/>
</dbReference>
<evidence type="ECO:0000256" key="1">
    <source>
        <dbReference type="ARBA" id="ARBA00022527"/>
    </source>
</evidence>
<dbReference type="SMART" id="SM00233">
    <property type="entry name" value="PH"/>
    <property type="match status" value="1"/>
</dbReference>
<evidence type="ECO:0000256" key="5">
    <source>
        <dbReference type="ARBA" id="ARBA00022840"/>
    </source>
</evidence>
<accession>A0A7J6LVW1</accession>
<keyword evidence="2" id="KW-0808">Transferase</keyword>
<dbReference type="SUPFAM" id="SSF56112">
    <property type="entry name" value="Protein kinase-like (PK-like)"/>
    <property type="match status" value="1"/>
</dbReference>
<organism evidence="8 9">
    <name type="scientific">Perkinsus chesapeaki</name>
    <name type="common">Clam parasite</name>
    <name type="synonym">Perkinsus andrewsi</name>
    <dbReference type="NCBI Taxonomy" id="330153"/>
    <lineage>
        <taxon>Eukaryota</taxon>
        <taxon>Sar</taxon>
        <taxon>Alveolata</taxon>
        <taxon>Perkinsozoa</taxon>
        <taxon>Perkinsea</taxon>
        <taxon>Perkinsida</taxon>
        <taxon>Perkinsidae</taxon>
        <taxon>Perkinsus</taxon>
    </lineage>
</organism>
<dbReference type="EMBL" id="JAAPAO010000321">
    <property type="protein sequence ID" value="KAF4663296.1"/>
    <property type="molecule type" value="Genomic_DNA"/>
</dbReference>
<dbReference type="OrthoDB" id="422256at2759"/>
<keyword evidence="1" id="KW-0723">Serine/threonine-protein kinase</keyword>
<evidence type="ECO:0000256" key="3">
    <source>
        <dbReference type="ARBA" id="ARBA00022741"/>
    </source>
</evidence>
<reference evidence="8 9" key="1">
    <citation type="submission" date="2020-04" db="EMBL/GenBank/DDBJ databases">
        <title>Perkinsus chesapeaki whole genome sequence.</title>
        <authorList>
            <person name="Bogema D.R."/>
        </authorList>
    </citation>
    <scope>NUCLEOTIDE SEQUENCE [LARGE SCALE GENOMIC DNA]</scope>
    <source>
        <strain evidence="8">ATCC PRA-425</strain>
    </source>
</reference>
<evidence type="ECO:0000313" key="8">
    <source>
        <dbReference type="EMBL" id="KAF4663296.1"/>
    </source>
</evidence>
<evidence type="ECO:0000259" key="7">
    <source>
        <dbReference type="PROSITE" id="PS50003"/>
    </source>
</evidence>
<dbReference type="GO" id="GO:0004674">
    <property type="term" value="F:protein serine/threonine kinase activity"/>
    <property type="evidence" value="ECO:0007669"/>
    <property type="project" value="UniProtKB-KW"/>
</dbReference>
<evidence type="ECO:0000256" key="4">
    <source>
        <dbReference type="ARBA" id="ARBA00022777"/>
    </source>
</evidence>
<evidence type="ECO:0000313" key="9">
    <source>
        <dbReference type="Proteomes" id="UP000591131"/>
    </source>
</evidence>
<dbReference type="InterPro" id="IPR030616">
    <property type="entry name" value="Aur-like"/>
</dbReference>
<keyword evidence="9" id="KW-1185">Reference proteome</keyword>
<keyword evidence="4" id="KW-0418">Kinase</keyword>
<proteinExistence type="predicted"/>
<feature type="compositionally biased region" description="Low complexity" evidence="6">
    <location>
        <begin position="702"/>
        <end position="734"/>
    </location>
</feature>